<evidence type="ECO:0000256" key="9">
    <source>
        <dbReference type="ARBA" id="ARBA00023040"/>
    </source>
</evidence>
<dbReference type="GO" id="GO:0006954">
    <property type="term" value="P:inflammatory response"/>
    <property type="evidence" value="ECO:0007669"/>
    <property type="project" value="InterPro"/>
</dbReference>
<keyword evidence="13" id="KW-0325">Glycoprotein</keyword>
<dbReference type="AlphaFoldDB" id="A0A8T1RXW7"/>
<feature type="transmembrane region" description="Helical" evidence="16">
    <location>
        <begin position="78"/>
        <end position="100"/>
    </location>
</feature>
<evidence type="ECO:0000256" key="11">
    <source>
        <dbReference type="ARBA" id="ARBA00023157"/>
    </source>
</evidence>
<keyword evidence="7" id="KW-0967">Endosome</keyword>
<evidence type="ECO:0000256" key="10">
    <source>
        <dbReference type="ARBA" id="ARBA00023136"/>
    </source>
</evidence>
<dbReference type="GO" id="GO:0019956">
    <property type="term" value="F:chemokine binding"/>
    <property type="evidence" value="ECO:0007669"/>
    <property type="project" value="InterPro"/>
</dbReference>
<dbReference type="InterPro" id="IPR005384">
    <property type="entry name" value="Duffy_chemokine_rcpt"/>
</dbReference>
<name>A0A8T1RXW7_CHESE</name>
<keyword evidence="8 16" id="KW-1133">Transmembrane helix</keyword>
<evidence type="ECO:0000313" key="18">
    <source>
        <dbReference type="Proteomes" id="UP000765507"/>
    </source>
</evidence>
<dbReference type="PRINTS" id="PR01559">
    <property type="entry name" value="DUFFYANTIGEN"/>
</dbReference>
<evidence type="ECO:0000256" key="7">
    <source>
        <dbReference type="ARBA" id="ARBA00022753"/>
    </source>
</evidence>
<evidence type="ECO:0000313" key="17">
    <source>
        <dbReference type="EMBL" id="KAG6921619.1"/>
    </source>
</evidence>
<proteinExistence type="inferred from homology"/>
<dbReference type="PANTHER" id="PTHR14181">
    <property type="entry name" value="DUFFY ANTIGEN/CHEMOKINE RECEPTOR"/>
    <property type="match status" value="1"/>
</dbReference>
<dbReference type="PANTHER" id="PTHR14181:SF1">
    <property type="entry name" value="ATYPICAL CHEMOKINE RECEPTOR 1"/>
    <property type="match status" value="1"/>
</dbReference>
<dbReference type="Proteomes" id="UP000765507">
    <property type="component" value="Unassembled WGS sequence"/>
</dbReference>
<dbReference type="GO" id="GO:0070098">
    <property type="term" value="P:chemokine-mediated signaling pathway"/>
    <property type="evidence" value="ECO:0007669"/>
    <property type="project" value="InterPro"/>
</dbReference>
<dbReference type="GO" id="GO:0016020">
    <property type="term" value="C:membrane"/>
    <property type="evidence" value="ECO:0007669"/>
    <property type="project" value="UniProtKB-SubCell"/>
</dbReference>
<protein>
    <recommendedName>
        <fullName evidence="5">Atypical chemokine receptor 1</fullName>
    </recommendedName>
    <alternativeName>
        <fullName evidence="15">Duffy antigen/chemokine receptor</fullName>
    </alternativeName>
</protein>
<evidence type="ECO:0000256" key="6">
    <source>
        <dbReference type="ARBA" id="ARBA00022692"/>
    </source>
</evidence>
<evidence type="ECO:0000256" key="3">
    <source>
        <dbReference type="ARBA" id="ARBA00004412"/>
    </source>
</evidence>
<evidence type="ECO:0000256" key="8">
    <source>
        <dbReference type="ARBA" id="ARBA00022989"/>
    </source>
</evidence>
<organism evidence="17 18">
    <name type="scientific">Chelydra serpentina</name>
    <name type="common">Snapping turtle</name>
    <name type="synonym">Testudo serpentina</name>
    <dbReference type="NCBI Taxonomy" id="8475"/>
    <lineage>
        <taxon>Eukaryota</taxon>
        <taxon>Metazoa</taxon>
        <taxon>Chordata</taxon>
        <taxon>Craniata</taxon>
        <taxon>Vertebrata</taxon>
        <taxon>Euteleostomi</taxon>
        <taxon>Archelosauria</taxon>
        <taxon>Testudinata</taxon>
        <taxon>Testudines</taxon>
        <taxon>Cryptodira</taxon>
        <taxon>Durocryptodira</taxon>
        <taxon>Americhelydia</taxon>
        <taxon>Chelydroidea</taxon>
        <taxon>Chelydridae</taxon>
        <taxon>Chelydra</taxon>
    </lineage>
</organism>
<evidence type="ECO:0000256" key="13">
    <source>
        <dbReference type="ARBA" id="ARBA00023180"/>
    </source>
</evidence>
<evidence type="ECO:0000256" key="4">
    <source>
        <dbReference type="ARBA" id="ARBA00008790"/>
    </source>
</evidence>
<dbReference type="OrthoDB" id="9396544at2759"/>
<keyword evidence="12 17" id="KW-0675">Receptor</keyword>
<evidence type="ECO:0000256" key="2">
    <source>
        <dbReference type="ARBA" id="ARBA00004172"/>
    </source>
</evidence>
<dbReference type="GO" id="GO:0055037">
    <property type="term" value="C:recycling endosome"/>
    <property type="evidence" value="ECO:0007669"/>
    <property type="project" value="UniProtKB-SubCell"/>
</dbReference>
<evidence type="ECO:0000256" key="14">
    <source>
        <dbReference type="ARBA" id="ARBA00023224"/>
    </source>
</evidence>
<keyword evidence="14" id="KW-0807">Transducer</keyword>
<evidence type="ECO:0000256" key="1">
    <source>
        <dbReference type="ARBA" id="ARBA00004141"/>
    </source>
</evidence>
<dbReference type="GO" id="GO:0005769">
    <property type="term" value="C:early endosome"/>
    <property type="evidence" value="ECO:0007669"/>
    <property type="project" value="UniProtKB-SubCell"/>
</dbReference>
<comment type="subcellular location">
    <subcellularLocation>
        <location evidence="3">Early endosome</location>
    </subcellularLocation>
    <subcellularLocation>
        <location evidence="1">Membrane</location>
        <topology evidence="1">Multi-pass membrane protein</topology>
    </subcellularLocation>
    <subcellularLocation>
        <location evidence="2">Recycling endosome</location>
    </subcellularLocation>
</comment>
<keyword evidence="11" id="KW-1015">Disulfide bond</keyword>
<dbReference type="Gene3D" id="1.20.1070.10">
    <property type="entry name" value="Rhodopsin 7-helix transmembrane proteins"/>
    <property type="match status" value="1"/>
</dbReference>
<dbReference type="GO" id="GO:0004930">
    <property type="term" value="F:G protein-coupled receptor activity"/>
    <property type="evidence" value="ECO:0007669"/>
    <property type="project" value="UniProtKB-KW"/>
</dbReference>
<evidence type="ECO:0000256" key="15">
    <source>
        <dbReference type="ARBA" id="ARBA00030289"/>
    </source>
</evidence>
<evidence type="ECO:0000256" key="16">
    <source>
        <dbReference type="SAM" id="Phobius"/>
    </source>
</evidence>
<gene>
    <name evidence="17" type="primary">ACKR1</name>
    <name evidence="17" type="ORF">G0U57_006180</name>
</gene>
<evidence type="ECO:0000256" key="12">
    <source>
        <dbReference type="ARBA" id="ARBA00023170"/>
    </source>
</evidence>
<evidence type="ECO:0000256" key="5">
    <source>
        <dbReference type="ARBA" id="ARBA00015484"/>
    </source>
</evidence>
<comment type="caution">
    <text evidence="17">The sequence shown here is derived from an EMBL/GenBank/DDBJ whole genome shotgun (WGS) entry which is preliminary data.</text>
</comment>
<feature type="transmembrane region" description="Helical" evidence="16">
    <location>
        <begin position="40"/>
        <end position="66"/>
    </location>
</feature>
<feature type="transmembrane region" description="Helical" evidence="16">
    <location>
        <begin position="112"/>
        <end position="130"/>
    </location>
</feature>
<keyword evidence="9" id="KW-0297">G-protein coupled receptor</keyword>
<keyword evidence="18" id="KW-1185">Reference proteome</keyword>
<keyword evidence="6 16" id="KW-0812">Transmembrane</keyword>
<accession>A0A8T1RXW7</accession>
<dbReference type="EMBL" id="JAHGAV010001876">
    <property type="protein sequence ID" value="KAG6921619.1"/>
    <property type="molecule type" value="Genomic_DNA"/>
</dbReference>
<keyword evidence="10 16" id="KW-0472">Membrane</keyword>
<comment type="similarity">
    <text evidence="4">Belongs to the G-protein coupled receptor 1 family. Atypical chemokine receptor subfamily.</text>
</comment>
<sequence>MTNVNFEDIMVNYSYDPELTYDTLASMPCHSGYCSFFRSYAFNFLAVVCALGLLSNLALVVALANCRSLWGWPPGRASLFQLTLGTTIFTVMLPFFAVGIRQGQVIGDGLCKVAYMLWYGSLFAEGRWWLPVMQCHMGKMGSQPAPLVRGCGSLGGSCHPGSASCLAEWDGGASAEAVYAEGQSRVAPGPRHILPGCFLLLPAALGVAKAMLTGAGWLAAAGRGDVCVLPSLGSVRGSPAPGFTGAEAAALHQLPFPGAS</sequence>
<reference evidence="17 18" key="1">
    <citation type="journal article" date="2020" name="G3 (Bethesda)">
        <title>Draft Genome of the Common Snapping Turtle, Chelydra serpentina, a Model for Phenotypic Plasticity in Reptiles.</title>
        <authorList>
            <person name="Das D."/>
            <person name="Singh S.K."/>
            <person name="Bierstedt J."/>
            <person name="Erickson A."/>
            <person name="Galli G.L.J."/>
            <person name="Crossley D.A. 2nd"/>
            <person name="Rhen T."/>
        </authorList>
    </citation>
    <scope>NUCLEOTIDE SEQUENCE [LARGE SCALE GENOMIC DNA]</scope>
    <source>
        <strain evidence="17">KW</strain>
    </source>
</reference>